<proteinExistence type="predicted"/>
<dbReference type="Proteomes" id="UP000006911">
    <property type="component" value="Unassembled WGS sequence"/>
</dbReference>
<dbReference type="AlphaFoldDB" id="D5GIG4"/>
<dbReference type="KEGG" id="tml:GSTUM_00008488001"/>
<evidence type="ECO:0000313" key="1">
    <source>
        <dbReference type="EMBL" id="CAZ84307.1"/>
    </source>
</evidence>
<reference evidence="1 2" key="1">
    <citation type="journal article" date="2010" name="Nature">
        <title>Perigord black truffle genome uncovers evolutionary origins and mechanisms of symbiosis.</title>
        <authorList>
            <person name="Martin F."/>
            <person name="Kohler A."/>
            <person name="Murat C."/>
            <person name="Balestrini R."/>
            <person name="Coutinho P.M."/>
            <person name="Jaillon O."/>
            <person name="Montanini B."/>
            <person name="Morin E."/>
            <person name="Noel B."/>
            <person name="Percudani R."/>
            <person name="Porcel B."/>
            <person name="Rubini A."/>
            <person name="Amicucci A."/>
            <person name="Amselem J."/>
            <person name="Anthouard V."/>
            <person name="Arcioni S."/>
            <person name="Artiguenave F."/>
            <person name="Aury J.M."/>
            <person name="Ballario P."/>
            <person name="Bolchi A."/>
            <person name="Brenna A."/>
            <person name="Brun A."/>
            <person name="Buee M."/>
            <person name="Cantarel B."/>
            <person name="Chevalier G."/>
            <person name="Couloux A."/>
            <person name="Da Silva C."/>
            <person name="Denoeud F."/>
            <person name="Duplessis S."/>
            <person name="Ghignone S."/>
            <person name="Hilselberger B."/>
            <person name="Iotti M."/>
            <person name="Marcais B."/>
            <person name="Mello A."/>
            <person name="Miranda M."/>
            <person name="Pacioni G."/>
            <person name="Quesneville H."/>
            <person name="Riccioni C."/>
            <person name="Ruotolo R."/>
            <person name="Splivallo R."/>
            <person name="Stocchi V."/>
            <person name="Tisserant E."/>
            <person name="Viscomi A.R."/>
            <person name="Zambonelli A."/>
            <person name="Zampieri E."/>
            <person name="Henrissat B."/>
            <person name="Lebrun M.H."/>
            <person name="Paolocci F."/>
            <person name="Bonfante P."/>
            <person name="Ottonello S."/>
            <person name="Wincker P."/>
        </authorList>
    </citation>
    <scope>NUCLEOTIDE SEQUENCE [LARGE SCALE GENOMIC DNA]</scope>
    <source>
        <strain evidence="1 2">Mel28</strain>
    </source>
</reference>
<dbReference type="RefSeq" id="XP_002840116.1">
    <property type="nucleotide sequence ID" value="XM_002840070.1"/>
</dbReference>
<organism evidence="1 2">
    <name type="scientific">Tuber melanosporum (strain Mel28)</name>
    <name type="common">Perigord black truffle</name>
    <dbReference type="NCBI Taxonomy" id="656061"/>
    <lineage>
        <taxon>Eukaryota</taxon>
        <taxon>Fungi</taxon>
        <taxon>Dikarya</taxon>
        <taxon>Ascomycota</taxon>
        <taxon>Pezizomycotina</taxon>
        <taxon>Pezizomycetes</taxon>
        <taxon>Pezizales</taxon>
        <taxon>Tuberaceae</taxon>
        <taxon>Tuber</taxon>
    </lineage>
</organism>
<dbReference type="EMBL" id="FN430326">
    <property type="protein sequence ID" value="CAZ84307.1"/>
    <property type="molecule type" value="Genomic_DNA"/>
</dbReference>
<protein>
    <submittedName>
        <fullName evidence="1">(Perigord truffle) hypothetical protein</fullName>
    </submittedName>
</protein>
<dbReference type="HOGENOM" id="CLU_3160285_0_0_1"/>
<accession>D5GIG4</accession>
<gene>
    <name evidence="1" type="ORF">GSTUM_00008488001</name>
</gene>
<evidence type="ECO:0000313" key="2">
    <source>
        <dbReference type="Proteomes" id="UP000006911"/>
    </source>
</evidence>
<dbReference type="GeneID" id="9184665"/>
<dbReference type="InParanoid" id="D5GIG4"/>
<keyword evidence="2" id="KW-1185">Reference proteome</keyword>
<name>D5GIG4_TUBMM</name>
<sequence length="48" mass="5838">MDNSSGYETRRSCCDTRFRIRFWRQASVNMVSERKLEYARYAVRSPTR</sequence>